<evidence type="ECO:0000256" key="1">
    <source>
        <dbReference type="ARBA" id="ARBA00023015"/>
    </source>
</evidence>
<dbReference type="InterPro" id="IPR046335">
    <property type="entry name" value="LacI/GalR-like_sensor"/>
</dbReference>
<dbReference type="Proteomes" id="UP000487649">
    <property type="component" value="Unassembled WGS sequence"/>
</dbReference>
<dbReference type="SUPFAM" id="SSF53822">
    <property type="entry name" value="Periplasmic binding protein-like I"/>
    <property type="match status" value="1"/>
</dbReference>
<dbReference type="GeneID" id="60060065"/>
<dbReference type="GO" id="GO:0000976">
    <property type="term" value="F:transcription cis-regulatory region binding"/>
    <property type="evidence" value="ECO:0007669"/>
    <property type="project" value="TreeGrafter"/>
</dbReference>
<keyword evidence="1" id="KW-0805">Transcription regulation</keyword>
<dbReference type="Gene3D" id="1.10.10.10">
    <property type="entry name" value="Winged helix-like DNA-binding domain superfamily/Winged helix DNA-binding domain"/>
    <property type="match status" value="1"/>
</dbReference>
<dbReference type="EMBL" id="WMQE01000001">
    <property type="protein sequence ID" value="MTK19910.1"/>
    <property type="molecule type" value="Genomic_DNA"/>
</dbReference>
<organism evidence="4 5">
    <name type="scientific">Turicibacter sanguinis</name>
    <dbReference type="NCBI Taxonomy" id="154288"/>
    <lineage>
        <taxon>Bacteria</taxon>
        <taxon>Bacillati</taxon>
        <taxon>Bacillota</taxon>
        <taxon>Erysipelotrichia</taxon>
        <taxon>Erysipelotrichales</taxon>
        <taxon>Turicibacteraceae</taxon>
        <taxon>Turicibacter</taxon>
    </lineage>
</organism>
<dbReference type="AlphaFoldDB" id="A0A6A8SMD9"/>
<name>A0A6A8SMD9_9FIRM</name>
<dbReference type="PRINTS" id="PR00035">
    <property type="entry name" value="HTHGNTR"/>
</dbReference>
<dbReference type="PROSITE" id="PS50949">
    <property type="entry name" value="HTH_GNTR"/>
    <property type="match status" value="1"/>
</dbReference>
<dbReference type="InterPro" id="IPR028082">
    <property type="entry name" value="Peripla_BP_I"/>
</dbReference>
<dbReference type="InterPro" id="IPR036388">
    <property type="entry name" value="WH-like_DNA-bd_sf"/>
</dbReference>
<dbReference type="Pfam" id="PF13377">
    <property type="entry name" value="Peripla_BP_3"/>
    <property type="match status" value="1"/>
</dbReference>
<dbReference type="InterPro" id="IPR033532">
    <property type="entry name" value="AraR_ligand_bind_dom"/>
</dbReference>
<dbReference type="SUPFAM" id="SSF46785">
    <property type="entry name" value="Winged helix' DNA-binding domain"/>
    <property type="match status" value="1"/>
</dbReference>
<dbReference type="SMART" id="SM00345">
    <property type="entry name" value="HTH_GNTR"/>
    <property type="match status" value="1"/>
</dbReference>
<dbReference type="CDD" id="cd01541">
    <property type="entry name" value="PBP1_AraR"/>
    <property type="match status" value="1"/>
</dbReference>
<evidence type="ECO:0000256" key="2">
    <source>
        <dbReference type="ARBA" id="ARBA00023125"/>
    </source>
</evidence>
<dbReference type="Pfam" id="PF00392">
    <property type="entry name" value="GntR"/>
    <property type="match status" value="1"/>
</dbReference>
<keyword evidence="3" id="KW-0804">Transcription</keyword>
<reference evidence="4 5" key="1">
    <citation type="journal article" date="2019" name="Nat. Med.">
        <title>A library of human gut bacterial isolates paired with longitudinal multiomics data enables mechanistic microbiome research.</title>
        <authorList>
            <person name="Poyet M."/>
            <person name="Groussin M."/>
            <person name="Gibbons S.M."/>
            <person name="Avila-Pacheco J."/>
            <person name="Jiang X."/>
            <person name="Kearney S.M."/>
            <person name="Perrotta A.R."/>
            <person name="Berdy B."/>
            <person name="Zhao S."/>
            <person name="Lieberman T.D."/>
            <person name="Swanson P.K."/>
            <person name="Smith M."/>
            <person name="Roesemann S."/>
            <person name="Alexander J.E."/>
            <person name="Rich S.A."/>
            <person name="Livny J."/>
            <person name="Vlamakis H."/>
            <person name="Clish C."/>
            <person name="Bullock K."/>
            <person name="Deik A."/>
            <person name="Scott J."/>
            <person name="Pierce K.A."/>
            <person name="Xavier R.J."/>
            <person name="Alm E.J."/>
        </authorList>
    </citation>
    <scope>NUCLEOTIDE SEQUENCE [LARGE SCALE GENOMIC DNA]</scope>
    <source>
        <strain evidence="4 5">BIOML-A198</strain>
    </source>
</reference>
<accession>A0A6A8SMD9</accession>
<dbReference type="PANTHER" id="PTHR30146:SF150">
    <property type="entry name" value="ARABINOSE METABOLISM TRANSCRIPTIONAL REPRESSOR"/>
    <property type="match status" value="1"/>
</dbReference>
<dbReference type="CDD" id="cd07377">
    <property type="entry name" value="WHTH_GntR"/>
    <property type="match status" value="1"/>
</dbReference>
<dbReference type="GO" id="GO:0003700">
    <property type="term" value="F:DNA-binding transcription factor activity"/>
    <property type="evidence" value="ECO:0007669"/>
    <property type="project" value="InterPro"/>
</dbReference>
<dbReference type="RefSeq" id="WP_081448244.1">
    <property type="nucleotide sequence ID" value="NZ_CABJBH010000008.1"/>
</dbReference>
<proteinExistence type="predicted"/>
<gene>
    <name evidence="4" type="ORF">GMA92_00465</name>
</gene>
<dbReference type="InterPro" id="IPR036390">
    <property type="entry name" value="WH_DNA-bd_sf"/>
</dbReference>
<evidence type="ECO:0000313" key="5">
    <source>
        <dbReference type="Proteomes" id="UP000487649"/>
    </source>
</evidence>
<evidence type="ECO:0000313" key="4">
    <source>
        <dbReference type="EMBL" id="MTK19910.1"/>
    </source>
</evidence>
<protein>
    <submittedName>
        <fullName evidence="4">GntR family transcriptional regulator</fullName>
    </submittedName>
</protein>
<dbReference type="PANTHER" id="PTHR30146">
    <property type="entry name" value="LACI-RELATED TRANSCRIPTIONAL REPRESSOR"/>
    <property type="match status" value="1"/>
</dbReference>
<comment type="caution">
    <text evidence="4">The sequence shown here is derived from an EMBL/GenBank/DDBJ whole genome shotgun (WGS) entry which is preliminary data.</text>
</comment>
<dbReference type="Gene3D" id="3.40.50.2300">
    <property type="match status" value="2"/>
</dbReference>
<evidence type="ECO:0000256" key="3">
    <source>
        <dbReference type="ARBA" id="ARBA00023163"/>
    </source>
</evidence>
<sequence>MLNQNLPKYVAVAEWIKQNIYNNTYKAGEKLISENQLCEKFSISRQTARQAIAILEKEGLVLKKQGSGTYVNHIFSETKIPSKTIGLVTTYLDDYIFPGIISGIEKVLSLNGYNTTLRLTRNKVNTEREQLLSLLKSDIDGLIVEGTKSALPNPNLDIYNQFEQRGIPVVFINSHYAQLNCNYIVVDDELGGELATRHLIENGHQNITGIFKYDDMQGNLRYKGFLTEMYKHNLSVDESAIIWYSTENMEQQFCLENLPQLLKKFKSSTAIVCYNDQIAMKLIQLLASNDLNVPHDLSLVSFDNSSLSQIGVVPLTSITHPGKELGKLAAESILSMINNPHYEMKHTYHPELIIRKSVAKLTK</sequence>
<keyword evidence="2" id="KW-0238">DNA-binding</keyword>
<dbReference type="InterPro" id="IPR000524">
    <property type="entry name" value="Tscrpt_reg_HTH_GntR"/>
</dbReference>